<comment type="caution">
    <text evidence="3">The sequence shown here is derived from an EMBL/GenBank/DDBJ whole genome shotgun (WGS) entry which is preliminary data.</text>
</comment>
<dbReference type="InterPro" id="IPR036291">
    <property type="entry name" value="NAD(P)-bd_dom_sf"/>
</dbReference>
<evidence type="ECO:0000256" key="1">
    <source>
        <dbReference type="ARBA" id="ARBA00006484"/>
    </source>
</evidence>
<protein>
    <submittedName>
        <fullName evidence="3">3-oxoacyl-ACP reductase</fullName>
    </submittedName>
</protein>
<reference evidence="3 4" key="1">
    <citation type="journal article" date="2020" name="Microorganisms">
        <title>Osmotic Adaptation and Compatible Solute Biosynthesis of Phototrophic Bacteria as Revealed from Genome Analyses.</title>
        <authorList>
            <person name="Imhoff J.F."/>
            <person name="Rahn T."/>
            <person name="Kunzel S."/>
            <person name="Keller A."/>
            <person name="Neulinger S.C."/>
        </authorList>
    </citation>
    <scope>NUCLEOTIDE SEQUENCE [LARGE SCALE GENOMIC DNA]</scope>
    <source>
        <strain evidence="3 4">DSM 9895</strain>
    </source>
</reference>
<name>A0ABS1DI75_9PROT</name>
<dbReference type="PRINTS" id="PR00080">
    <property type="entry name" value="SDRFAMILY"/>
</dbReference>
<evidence type="ECO:0000313" key="3">
    <source>
        <dbReference type="EMBL" id="MBK1669711.1"/>
    </source>
</evidence>
<dbReference type="PANTHER" id="PTHR42879">
    <property type="entry name" value="3-OXOACYL-(ACYL-CARRIER-PROTEIN) REDUCTASE"/>
    <property type="match status" value="1"/>
</dbReference>
<accession>A0ABS1DI75</accession>
<organism evidence="3 4">
    <name type="scientific">Rhodovibrio sodomensis</name>
    <dbReference type="NCBI Taxonomy" id="1088"/>
    <lineage>
        <taxon>Bacteria</taxon>
        <taxon>Pseudomonadati</taxon>
        <taxon>Pseudomonadota</taxon>
        <taxon>Alphaproteobacteria</taxon>
        <taxon>Rhodospirillales</taxon>
        <taxon>Rhodovibrionaceae</taxon>
        <taxon>Rhodovibrio</taxon>
    </lineage>
</organism>
<dbReference type="EMBL" id="NRRL01000058">
    <property type="protein sequence ID" value="MBK1669711.1"/>
    <property type="molecule type" value="Genomic_DNA"/>
</dbReference>
<keyword evidence="4" id="KW-1185">Reference proteome</keyword>
<evidence type="ECO:0000313" key="4">
    <source>
        <dbReference type="Proteomes" id="UP001296873"/>
    </source>
</evidence>
<sequence>MTDQQPRRALVTGGSGAIGGAICRTLAAQGAEVIVHANANRAAAEACAEAIRADGGRAQAVAFDVTDAEATEVALAELGAHGTIRIVVHAAGVHADAPMAGMDRASWNRVVDVSLTGFYNVVQPLLLGMTRGRWGRVIAVSSISGILGNRGQTNYAAAKAGQHGAIKSLAQELASRGITANAVAPGVIATRQTQASFDDARIKEIVPMRRAGRPEEVADLVGFLASDRASYLTGQVIAVAGGLA</sequence>
<dbReference type="InterPro" id="IPR050259">
    <property type="entry name" value="SDR"/>
</dbReference>
<dbReference type="PANTHER" id="PTHR42879:SF2">
    <property type="entry name" value="3-OXOACYL-[ACYL-CARRIER-PROTEIN] REDUCTASE FABG"/>
    <property type="match status" value="1"/>
</dbReference>
<dbReference type="SMART" id="SM00822">
    <property type="entry name" value="PKS_KR"/>
    <property type="match status" value="1"/>
</dbReference>
<proteinExistence type="inferred from homology"/>
<dbReference type="SUPFAM" id="SSF51735">
    <property type="entry name" value="NAD(P)-binding Rossmann-fold domains"/>
    <property type="match status" value="1"/>
</dbReference>
<dbReference type="PRINTS" id="PR00081">
    <property type="entry name" value="GDHRDH"/>
</dbReference>
<feature type="domain" description="Ketoreductase" evidence="2">
    <location>
        <begin position="7"/>
        <end position="191"/>
    </location>
</feature>
<dbReference type="InterPro" id="IPR002347">
    <property type="entry name" value="SDR_fam"/>
</dbReference>
<dbReference type="NCBIfam" id="NF009466">
    <property type="entry name" value="PRK12826.1-2"/>
    <property type="match status" value="1"/>
</dbReference>
<dbReference type="Proteomes" id="UP001296873">
    <property type="component" value="Unassembled WGS sequence"/>
</dbReference>
<dbReference type="RefSeq" id="WP_200342051.1">
    <property type="nucleotide sequence ID" value="NZ_NRRL01000058.1"/>
</dbReference>
<dbReference type="InterPro" id="IPR057326">
    <property type="entry name" value="KR_dom"/>
</dbReference>
<gene>
    <name evidence="3" type="ORF">CKO28_16855</name>
</gene>
<dbReference type="Pfam" id="PF13561">
    <property type="entry name" value="adh_short_C2"/>
    <property type="match status" value="1"/>
</dbReference>
<dbReference type="NCBIfam" id="NF004200">
    <property type="entry name" value="PRK05653.1-5"/>
    <property type="match status" value="1"/>
</dbReference>
<evidence type="ECO:0000259" key="2">
    <source>
        <dbReference type="SMART" id="SM00822"/>
    </source>
</evidence>
<dbReference type="Gene3D" id="3.40.50.720">
    <property type="entry name" value="NAD(P)-binding Rossmann-like Domain"/>
    <property type="match status" value="1"/>
</dbReference>
<comment type="similarity">
    <text evidence="1">Belongs to the short-chain dehydrogenases/reductases (SDR) family.</text>
</comment>